<feature type="compositionally biased region" description="Low complexity" evidence="7">
    <location>
        <begin position="1123"/>
        <end position="1136"/>
    </location>
</feature>
<feature type="domain" description="Collagen binding" evidence="11">
    <location>
        <begin position="216"/>
        <end position="339"/>
    </location>
</feature>
<dbReference type="NCBIfam" id="TIGR01167">
    <property type="entry name" value="LPXTG_anchor"/>
    <property type="match status" value="1"/>
</dbReference>
<keyword evidence="5 9" id="KW-0732">Signal</keyword>
<feature type="compositionally biased region" description="Basic and acidic residues" evidence="7">
    <location>
        <begin position="1144"/>
        <end position="1155"/>
    </location>
</feature>
<feature type="domain" description="SpaA-like prealbumin fold" evidence="12">
    <location>
        <begin position="919"/>
        <end position="998"/>
    </location>
</feature>
<comment type="caution">
    <text evidence="14">The sequence shown here is derived from an EMBL/GenBank/DDBJ whole genome shotgun (WGS) entry which is preliminary data.</text>
</comment>
<dbReference type="Pfam" id="PF05737">
    <property type="entry name" value="Collagen_bind"/>
    <property type="match status" value="4"/>
</dbReference>
<dbReference type="InterPro" id="IPR008456">
    <property type="entry name" value="Collagen-bd_dom"/>
</dbReference>
<dbReference type="Gene3D" id="2.60.40.10">
    <property type="entry name" value="Immunoglobulins"/>
    <property type="match status" value="1"/>
</dbReference>
<dbReference type="RefSeq" id="WP_375520450.1">
    <property type="nucleotide sequence ID" value="NZ_JBHIRY010000011.1"/>
</dbReference>
<feature type="compositionally biased region" description="Basic and acidic residues" evidence="7">
    <location>
        <begin position="1078"/>
        <end position="1090"/>
    </location>
</feature>
<feature type="compositionally biased region" description="Polar residues" evidence="7">
    <location>
        <begin position="1091"/>
        <end position="1106"/>
    </location>
</feature>
<evidence type="ECO:0000259" key="13">
    <source>
        <dbReference type="Pfam" id="PF17961"/>
    </source>
</evidence>
<dbReference type="Pfam" id="PF17802">
    <property type="entry name" value="SpaA"/>
    <property type="match status" value="1"/>
</dbReference>
<sequence>MKKKVSGIVVALLLLLQSLFGVSAWTGSVVNANAADAPSNVQESVYGETGDVGVTDDVYIPPAPVNNTDSILTKVVLTDVNGTVIDAVYNPDSTLDIGAAVNLGYEWELSNEHGYKNGDTFTFELPSQFEVFTEIEAPLVAGQGEVGRFTVDRNGKVVMTFNDYVESHSNVSGKLEIRTEFTKETIKGSTEVIIAIPVKSGVQTVIVNLKPQGGKLIDKQGKAIGKDRIDWTVQVNKSLDKIKHAVITDTMPEGSELIADSVEVYRLQVNGDGSTVLGEKVGADKYTVETNGGAKLELAFQDETISKAYEIRYSTKLTGEQTRFENTAVLSGDGMEDAKSTATVTVDRGKFLDKSYRQDKDTGIITWTVKYNFNEKKIPSNQAVITDEFSAIHTLVTDSLKVYKGNSTKAEDQLSPDEYTFTPTGTNGFTLQFKRDIDSPYTIVYQTKPVDRTSADGQQVKNKVVSGDTSKEVTAPAQGIRALVKGVSNVDFANKTAKWLITVNGDKKPDGSKYSMENVVIKDTFPQGGLDFIPDSVIVKAVGKVVPASDYKVEYDNARSGFEINFSKTIDTTYTIEYQTKFNIDWLKNSKLDYMNRAIMTWSENGEARGPIQRDASFSSDDYTRNNGGKDGSYDPVNKEMTWNIKMNYNLKSLNEAVVTDVLKLEQKLVPNSVKVYEMKLTGERNGITKGVQIPASQYEVTEPSAANGNQVSIRFTGPISTAYWIEFKTSLQGTLIVKNIDNTAELWNGSDKAATWNASVAIPHGGEYVKKNGTQNGNKIDWSIRINEGQSQISNAKVIDYPSANQILLEDSFHLYTTKINANGEAVKADELTKGKDYTLTISKLDGDQETFELKFADAISTAYILEYQSFITAGDKEAVQNKVALEGDQLKTEIRETTEEVIVRTSSGSGSGGGVTGSLEVTKVDQDDQTKLLAGAKFVLYDKAGKKTPIVKTTDADGKILFTKLLYDDYILEELAAPEGYKINQATRDVTIDSKMQSQGNVKKLTITNAKEEPTNPGEPTDPTDPDPTDPTDPTDPGNPTDPGTPGNPTDPTDPTDPGNPGNPTDPGGSDNSGNHSDHDHDKPDRPSDGNSGQSPVTPSNPGTPSDEVEVPDEDVPRGEPTTTPQTPSTETPTVDIDEEDTPRGEGEPKPEKPAVPTPKPQTPPSETTVTMLPQTGEASHYPFYLAGLGLIALGVWLGFRRRTMKP</sequence>
<feature type="domain" description="Collagen binding" evidence="11">
    <location>
        <begin position="627"/>
        <end position="748"/>
    </location>
</feature>
<feature type="compositionally biased region" description="Pro residues" evidence="7">
    <location>
        <begin position="1156"/>
        <end position="1166"/>
    </location>
</feature>
<feature type="region of interest" description="Disordered" evidence="7">
    <location>
        <begin position="996"/>
        <end position="1173"/>
    </location>
</feature>
<organism evidence="14 15">
    <name type="scientific">Paenibacillus medicaginis</name>
    <dbReference type="NCBI Taxonomy" id="1470560"/>
    <lineage>
        <taxon>Bacteria</taxon>
        <taxon>Bacillati</taxon>
        <taxon>Bacillota</taxon>
        <taxon>Bacilli</taxon>
        <taxon>Bacillales</taxon>
        <taxon>Paenibacillaceae</taxon>
        <taxon>Paenibacillus</taxon>
    </lineage>
</organism>
<feature type="domain" description="Gram-positive cocci surface proteins LPxTG" evidence="10">
    <location>
        <begin position="1175"/>
        <end position="1205"/>
    </location>
</feature>
<evidence type="ECO:0000313" key="14">
    <source>
        <dbReference type="EMBL" id="MFB5761304.1"/>
    </source>
</evidence>
<evidence type="ECO:0000256" key="7">
    <source>
        <dbReference type="SAM" id="MobiDB-lite"/>
    </source>
</evidence>
<dbReference type="InterPro" id="IPR019931">
    <property type="entry name" value="LPXTG_anchor"/>
</dbReference>
<evidence type="ECO:0000256" key="8">
    <source>
        <dbReference type="SAM" id="Phobius"/>
    </source>
</evidence>
<feature type="chain" id="PRO_5046633269" evidence="9">
    <location>
        <begin position="25"/>
        <end position="1209"/>
    </location>
</feature>
<evidence type="ECO:0000256" key="1">
    <source>
        <dbReference type="ARBA" id="ARBA00004168"/>
    </source>
</evidence>
<dbReference type="SUPFAM" id="SSF49478">
    <property type="entry name" value="Cna protein B-type domain"/>
    <property type="match status" value="1"/>
</dbReference>
<feature type="compositionally biased region" description="Polar residues" evidence="7">
    <location>
        <begin position="996"/>
        <end position="1011"/>
    </location>
</feature>
<evidence type="ECO:0000313" key="15">
    <source>
        <dbReference type="Proteomes" id="UP001580430"/>
    </source>
</evidence>
<keyword evidence="4" id="KW-0964">Secreted</keyword>
<dbReference type="EMBL" id="JBHIRY010000011">
    <property type="protein sequence ID" value="MFB5761304.1"/>
    <property type="molecule type" value="Genomic_DNA"/>
</dbReference>
<comment type="similarity">
    <text evidence="2">Belongs to the serine-aspartate repeat-containing protein (SDr) family.</text>
</comment>
<reference evidence="14 15" key="1">
    <citation type="submission" date="2024-09" db="EMBL/GenBank/DDBJ databases">
        <title>Paenibacillus zeirhizospherea sp. nov., isolated from surface of the maize (Zea mays) roots in a horticulture field, Hungary.</title>
        <authorList>
            <person name="Marton D."/>
            <person name="Farkas M."/>
            <person name="Bedics A."/>
            <person name="Toth E."/>
            <person name="Tancsics A."/>
            <person name="Boka K."/>
            <person name="Marati G."/>
            <person name="Kriszt B."/>
            <person name="Cserhati M."/>
        </authorList>
    </citation>
    <scope>NUCLEOTIDE SEQUENCE [LARGE SCALE GENOMIC DNA]</scope>
    <source>
        <strain evidence="14 15">JCM 18446</strain>
    </source>
</reference>
<comment type="subcellular location">
    <subcellularLocation>
        <location evidence="1">Secreted</location>
        <location evidence="1">Cell wall</location>
        <topology evidence="1">Peptidoglycan-anchor</topology>
    </subcellularLocation>
</comment>
<evidence type="ECO:0000256" key="3">
    <source>
        <dbReference type="ARBA" id="ARBA00022512"/>
    </source>
</evidence>
<keyword evidence="3" id="KW-0134">Cell wall</keyword>
<evidence type="ECO:0000259" key="11">
    <source>
        <dbReference type="Pfam" id="PF05737"/>
    </source>
</evidence>
<evidence type="ECO:0000256" key="9">
    <source>
        <dbReference type="SAM" id="SignalP"/>
    </source>
</evidence>
<keyword evidence="8" id="KW-1133">Transmembrane helix</keyword>
<feature type="domain" description="Collagen binding" evidence="11">
    <location>
        <begin position="353"/>
        <end position="464"/>
    </location>
</feature>
<feature type="compositionally biased region" description="Polar residues" evidence="7">
    <location>
        <begin position="616"/>
        <end position="627"/>
    </location>
</feature>
<keyword evidence="8" id="KW-0812">Transmembrane</keyword>
<evidence type="ECO:0000256" key="5">
    <source>
        <dbReference type="ARBA" id="ARBA00022729"/>
    </source>
</evidence>
<feature type="domain" description="Collagen binding" evidence="11">
    <location>
        <begin position="770"/>
        <end position="895"/>
    </location>
</feature>
<feature type="signal peptide" evidence="9">
    <location>
        <begin position="1"/>
        <end position="24"/>
    </location>
</feature>
<evidence type="ECO:0000259" key="10">
    <source>
        <dbReference type="Pfam" id="PF00746"/>
    </source>
</evidence>
<dbReference type="PANTHER" id="PTHR36108:SF13">
    <property type="entry name" value="COLOSSIN-B-RELATED"/>
    <property type="match status" value="1"/>
</dbReference>
<evidence type="ECO:0000259" key="12">
    <source>
        <dbReference type="Pfam" id="PF17802"/>
    </source>
</evidence>
<evidence type="ECO:0000256" key="6">
    <source>
        <dbReference type="ARBA" id="ARBA00023088"/>
    </source>
</evidence>
<dbReference type="Pfam" id="PF00746">
    <property type="entry name" value="Gram_pos_anchor"/>
    <property type="match status" value="1"/>
</dbReference>
<protein>
    <submittedName>
        <fullName evidence="14">Collagen binding domain-containing protein</fullName>
    </submittedName>
</protein>
<dbReference type="Pfam" id="PF17961">
    <property type="entry name" value="Big_8"/>
    <property type="match status" value="1"/>
</dbReference>
<dbReference type="Gene3D" id="2.60.40.740">
    <property type="match status" value="5"/>
</dbReference>
<name>A0ABV5C1B3_9BACL</name>
<keyword evidence="6" id="KW-0572">Peptidoglycan-anchor</keyword>
<dbReference type="InterPro" id="IPR011252">
    <property type="entry name" value="Fibrogen-bd_dom1"/>
</dbReference>
<feature type="region of interest" description="Disordered" evidence="7">
    <location>
        <begin position="610"/>
        <end position="635"/>
    </location>
</feature>
<keyword evidence="8" id="KW-0472">Membrane</keyword>
<dbReference type="InterPro" id="IPR041033">
    <property type="entry name" value="SpaA_PFL_dom_1"/>
</dbReference>
<dbReference type="InterPro" id="IPR041171">
    <property type="entry name" value="SDR_Ig"/>
</dbReference>
<proteinExistence type="inferred from homology"/>
<dbReference type="InterPro" id="IPR013783">
    <property type="entry name" value="Ig-like_fold"/>
</dbReference>
<feature type="compositionally biased region" description="Low complexity" evidence="7">
    <location>
        <begin position="1037"/>
        <end position="1077"/>
    </location>
</feature>
<gene>
    <name evidence="14" type="ORF">ACE5LO_12975</name>
</gene>
<feature type="domain" description="SDR-like Ig" evidence="13">
    <location>
        <begin position="99"/>
        <end position="190"/>
    </location>
</feature>
<dbReference type="SUPFAM" id="SSF49401">
    <property type="entry name" value="Bacterial adhesins"/>
    <property type="match status" value="6"/>
</dbReference>
<feature type="transmembrane region" description="Helical" evidence="8">
    <location>
        <begin position="1184"/>
        <end position="1202"/>
    </location>
</feature>
<dbReference type="Proteomes" id="UP001580430">
    <property type="component" value="Unassembled WGS sequence"/>
</dbReference>
<evidence type="ECO:0000256" key="2">
    <source>
        <dbReference type="ARBA" id="ARBA00007257"/>
    </source>
</evidence>
<dbReference type="InterPro" id="IPR008966">
    <property type="entry name" value="Adhesion_dom_sf"/>
</dbReference>
<accession>A0ABV5C1B3</accession>
<evidence type="ECO:0000256" key="4">
    <source>
        <dbReference type="ARBA" id="ARBA00022525"/>
    </source>
</evidence>
<keyword evidence="15" id="KW-1185">Reference proteome</keyword>
<keyword evidence="14" id="KW-0176">Collagen</keyword>
<dbReference type="PANTHER" id="PTHR36108">
    <property type="entry name" value="COLOSSIN-B-RELATED"/>
    <property type="match status" value="1"/>
</dbReference>
<dbReference type="Gene3D" id="2.60.40.1280">
    <property type="match status" value="1"/>
</dbReference>